<feature type="domain" description="PA14" evidence="7">
    <location>
        <begin position="2080"/>
        <end position="2226"/>
    </location>
</feature>
<dbReference type="NCBIfam" id="TIGR02148">
    <property type="entry name" value="Fibro_Slime"/>
    <property type="match status" value="2"/>
</dbReference>
<feature type="domain" description="PA14" evidence="7">
    <location>
        <begin position="1480"/>
        <end position="1626"/>
    </location>
</feature>
<feature type="domain" description="PDZ" evidence="5">
    <location>
        <begin position="644"/>
        <end position="699"/>
    </location>
</feature>
<dbReference type="InterPro" id="IPR013968">
    <property type="entry name" value="PKS_KR"/>
</dbReference>
<dbReference type="InterPro" id="IPR002347">
    <property type="entry name" value="SDR_fam"/>
</dbReference>
<feature type="domain" description="VWFD" evidence="6">
    <location>
        <begin position="2221"/>
        <end position="2416"/>
    </location>
</feature>
<dbReference type="InterPro" id="IPR037524">
    <property type="entry name" value="PA14/GLEYA"/>
</dbReference>
<dbReference type="InterPro" id="IPR057326">
    <property type="entry name" value="KR_dom"/>
</dbReference>
<sequence length="2490" mass="269204">MSSSSDPLSPFGYLLSKLTPGEGGSLVCHEQTSCGSPLLAIAVSNCWTAAGVQQGCPEVSAALATALRRNPTSKLLQSDLTRIVLHLLFERSRGKDAPANRQAHLDILPSSDALDTLLTWSTSDLQPLQGTWWYEEALRRREEVSADYQNLCLELGPQVASKLGLGSNDASGYLWARQVLQRFGLRVGRGPPAAPASEFGLLEPLAILVPGLELLVPCEEGEGDGEGEGECQASTAATSARVVLGLQGEATFMLFAEQDFYPGDQVCFSRGLQGCGARLVCGRPLPYGWLAGQQESVQLHLSLNLDCLAEDCTEFLELVQGLREGLDRALHHAAPAAAGGECVPEGGLLGGRPPLQLQQSGKEKGGSSASGAVLCSLTLCLTAQQPLPDREFLALLGVALVADSSKQAAICLEEQHVVGIWEEGCCEQRALRFLRQELVGALGRLQPNDNNSNNNSNNSNNNSNNSNNSTGRLQPSLKPLSREAARAAACQQVLVVERSLLERSLAAAERRLEQFASAEGSEEVPPAALPASAAEPDHGATAATVRYALDWDDGDHGSPPTPPDVAVVARDGAGAESFGSPDSWPRIPTNVGSSSKARSSSEARGSTSAQPRPEALSWWPLKDRERKKRVEGSRCSESGRRVSLLRLDRTAGTKLGAKVQPLGSSLLVEQIIGGLLADWNSRFPERAVQPGDEIIQVNGAKGDASLLLAECGRFQVLNLRVLRPSELSAATGVVCTAAVDQSQTKWKDVSLNQLLGFTPPVLCEWQWHAATSPVSFQEQEGSTSSPRMALVQLMGCAWSQEVEEALQTKLGCRGQRLVFDGQPRALRLVGAQGAQKLDLSAFDVLVLPLDTGGLGGGAEGDELAALPREVLLLLDTLAGATSSSGNELRLVALTCGANGPDCDAARDDGYGLPAAAPVRGLFRCARLENPQVAILHIDTDALCQAGCGDELAAQVLKELRIPSRGSEELRILPGGAAGGKDQESASASAVKPRPEGREVAYRSGKRHLPKLDLCLRPGASSLGSLRAAGAEGVALITGGTGGLGLATAEALAELGVRRLVLCSRSGRVVSALEQKLEALRRSSGAEVLLEACDVADELQVEELLERIRRKYGPLRVVVNAAGIILQQSAALMQAVFKPKCEGTWNVHKHTRADQLEAFLMFSSMSAGAGSEGLGNYAAANTYLDELARTRRSQGLPAVSIQFPEVEEAGMSAATTRPGGTASVSLGIVKQVIRQALCSKDSLSPCVALLPLGYLIPRTAFMESVLEPLQARTDQQLRQELLQVALLESKAKKKTQLQALQGGNQIAVLPVQRMFVQHCRMLSELLELGEVNLAEHFVSFFAAMSLPRMFGKFAAAYLLALSTLSAGAATPDASCSTGPCAFQQGQKGPSRGTVLLQRTQSLGLQVHKTEKTGVVDDDHLPDTVFFDAIIRDFTADHPDFQHFDGYRQGLVEPQLGPDQKPVFVGSPTQLSTKENFDQWFRDVPGVNQRLDLRMEFNKTELGTYVTDSENFYPIDGRGWNDSNIALDNKSHNMYFTLELHAKFTYQGGEDFTFRGDDDVWVFIDDKLVIDLGGVHDPMTATVALDTLGLTKGSSYGLSFFFAERRCCGSEFHIETGIRPVTATCTVWGEPHVDTFDNGLFGREKLPPLGIYSSGDYWLVKNSLVQIQGRYGVTQYSTEKSALLALAVGGPFLQNHTLVIEPMDDGKVTWDGEQILQDFPSEFLLPGFVRVDFHEGVVPIDAVLKGYQVKMVKSRMPRNVGLTVNRWPEHIDAIIRMPQQLEGQEGHCGNFNLDDSDDTQELILQRVGSQQVAAEESLFPDAVVSDAEVRTQAAEVSSLANCAPEVLAKAHSACQAGEIPSRLLDACVFDFCFGGEEFAAQVARGDHRTAIAIYLSHHGILDWEHLAQRALQYLGLSGRPQQNERSHETSTMRTELSFARVSFSAMSLPGRVVAKFAAAYLLLALSTFLAGAATPDASCSSGPSALQQKGASRGTVLLQRAQSLGRVLKTEKTGVAGDDHLPDTVFFDAVIRDFTADHPDFQHFDGYRQGLVQPQLGPDQKPVFVGSPEQLSTKENFDQWFRDVPGVNQRLDLRMEFNKTELGTYVTDSENFYPIDGRGWNDSNIALDNKSHNMYFTLELHAKFVYQGGEEFTFRGDDDVWVFIDDKLVIDLGGVHDPMTATVALDTLGLTKGSSYGLSFFFAERRCCGSEFHIETGIRPVTATCTVWGEPHVDTFDNGLFGREKLPPLGIYSSGDYWLVKNSLVQIQGRYGVTQYSTEKSALLALAVGGPFLQNHTLVIEPMDDGKVTWDGEQILQDFPSEFLLPGFVRVDFHEGVVPIDAVLKGYQVKMVKSRMPRNVGLTVNRWPEHIDAIIRMPQQLEGQEGHCGNFNLDDSDDTQELILQRVGSQQVSAEESLFPDAVVSDAEVRTEGAEVSSLADCAPEVRAKAHSTCQAGKIPSRLLDACVFDFCFGGEEFAVQGALSLENFKDA</sequence>
<comment type="similarity">
    <text evidence="1">Belongs to the prespore-cell-inducing factor family.</text>
</comment>
<gene>
    <name evidence="8" type="ORF">PGLA2088_LOCUS33379</name>
</gene>
<dbReference type="CDD" id="cd10527">
    <property type="entry name" value="SET_LSMT"/>
    <property type="match status" value="1"/>
</dbReference>
<dbReference type="PROSITE" id="PS51820">
    <property type="entry name" value="PA14"/>
    <property type="match status" value="2"/>
</dbReference>
<evidence type="ECO:0000256" key="3">
    <source>
        <dbReference type="ARBA" id="ARBA00023180"/>
    </source>
</evidence>
<accession>A0A813KPH4</accession>
<dbReference type="PROSITE" id="PS50106">
    <property type="entry name" value="PDZ"/>
    <property type="match status" value="1"/>
</dbReference>
<dbReference type="InterPro" id="IPR046341">
    <property type="entry name" value="SET_dom_sf"/>
</dbReference>
<dbReference type="InterPro" id="IPR036291">
    <property type="entry name" value="NAD(P)-bd_dom_sf"/>
</dbReference>
<dbReference type="Pfam" id="PF08659">
    <property type="entry name" value="KR"/>
    <property type="match status" value="1"/>
</dbReference>
<dbReference type="SUPFAM" id="SSF82199">
    <property type="entry name" value="SET domain"/>
    <property type="match status" value="1"/>
</dbReference>
<feature type="region of interest" description="Disordered" evidence="4">
    <location>
        <begin position="972"/>
        <end position="998"/>
    </location>
</feature>
<evidence type="ECO:0000313" key="9">
    <source>
        <dbReference type="Proteomes" id="UP000626109"/>
    </source>
</evidence>
<keyword evidence="3" id="KW-0325">Glycoprotein</keyword>
<evidence type="ECO:0000259" key="5">
    <source>
        <dbReference type="PROSITE" id="PS50106"/>
    </source>
</evidence>
<feature type="region of interest" description="Disordered" evidence="4">
    <location>
        <begin position="574"/>
        <end position="620"/>
    </location>
</feature>
<evidence type="ECO:0000259" key="6">
    <source>
        <dbReference type="PROSITE" id="PS51233"/>
    </source>
</evidence>
<comment type="caution">
    <text evidence="8">The sequence shown here is derived from an EMBL/GenBank/DDBJ whole genome shotgun (WGS) entry which is preliminary data.</text>
</comment>
<evidence type="ECO:0000256" key="4">
    <source>
        <dbReference type="SAM" id="MobiDB-lite"/>
    </source>
</evidence>
<evidence type="ECO:0000313" key="8">
    <source>
        <dbReference type="EMBL" id="CAE8704816.1"/>
    </source>
</evidence>
<name>A0A813KPH4_POLGL</name>
<dbReference type="InterPro" id="IPR011658">
    <property type="entry name" value="PA14_dom"/>
</dbReference>
<dbReference type="InterPro" id="IPR051154">
    <property type="entry name" value="Prespore-cell_inducing_factor"/>
</dbReference>
<protein>
    <submittedName>
        <fullName evidence="8">Uncharacterized protein</fullName>
    </submittedName>
</protein>
<dbReference type="SUPFAM" id="SSF51735">
    <property type="entry name" value="NAD(P)-binding Rossmann-fold domains"/>
    <property type="match status" value="2"/>
</dbReference>
<evidence type="ECO:0000256" key="2">
    <source>
        <dbReference type="ARBA" id="ARBA00022729"/>
    </source>
</evidence>
<dbReference type="GO" id="GO:0005576">
    <property type="term" value="C:extracellular region"/>
    <property type="evidence" value="ECO:0007669"/>
    <property type="project" value="TreeGrafter"/>
</dbReference>
<proteinExistence type="inferred from homology"/>
<dbReference type="InterPro" id="IPR001478">
    <property type="entry name" value="PDZ"/>
</dbReference>
<dbReference type="Gene3D" id="3.40.50.720">
    <property type="entry name" value="NAD(P)-binding Rossmann-like Domain"/>
    <property type="match status" value="1"/>
</dbReference>
<dbReference type="Proteomes" id="UP000626109">
    <property type="component" value="Unassembled WGS sequence"/>
</dbReference>
<evidence type="ECO:0000256" key="1">
    <source>
        <dbReference type="ARBA" id="ARBA00008709"/>
    </source>
</evidence>
<feature type="domain" description="VWFD" evidence="6">
    <location>
        <begin position="1621"/>
        <end position="1816"/>
    </location>
</feature>
<dbReference type="InterPro" id="IPR011874">
    <property type="entry name" value="Fibro_Slime"/>
</dbReference>
<dbReference type="PANTHER" id="PTHR31137">
    <property type="entry name" value="PROTEIN PSIB-RELATED-RELATED"/>
    <property type="match status" value="1"/>
</dbReference>
<dbReference type="SMART" id="SM00822">
    <property type="entry name" value="PKS_KR"/>
    <property type="match status" value="1"/>
</dbReference>
<feature type="region of interest" description="Disordered" evidence="4">
    <location>
        <begin position="444"/>
        <end position="480"/>
    </location>
</feature>
<feature type="region of interest" description="Disordered" evidence="4">
    <location>
        <begin position="516"/>
        <end position="538"/>
    </location>
</feature>
<keyword evidence="2" id="KW-0732">Signal</keyword>
<dbReference type="InterPro" id="IPR001846">
    <property type="entry name" value="VWF_type-D"/>
</dbReference>
<dbReference type="PROSITE" id="PS51233">
    <property type="entry name" value="VWFD"/>
    <property type="match status" value="2"/>
</dbReference>
<dbReference type="PRINTS" id="PR00081">
    <property type="entry name" value="GDHRDH"/>
</dbReference>
<feature type="compositionally biased region" description="Low complexity" evidence="4">
    <location>
        <begin position="592"/>
        <end position="606"/>
    </location>
</feature>
<evidence type="ECO:0000259" key="7">
    <source>
        <dbReference type="PROSITE" id="PS51820"/>
    </source>
</evidence>
<dbReference type="Gene3D" id="3.90.1410.10">
    <property type="entry name" value="set domain protein methyltransferase, domain 1"/>
    <property type="match status" value="1"/>
</dbReference>
<feature type="compositionally biased region" description="Low complexity" evidence="4">
    <location>
        <begin position="523"/>
        <end position="534"/>
    </location>
</feature>
<reference evidence="8" key="1">
    <citation type="submission" date="2021-02" db="EMBL/GenBank/DDBJ databases">
        <authorList>
            <person name="Dougan E. K."/>
            <person name="Rhodes N."/>
            <person name="Thang M."/>
            <person name="Chan C."/>
        </authorList>
    </citation>
    <scope>NUCLEOTIDE SEQUENCE</scope>
</reference>
<dbReference type="Pfam" id="PF07691">
    <property type="entry name" value="PA14"/>
    <property type="match status" value="2"/>
</dbReference>
<feature type="compositionally biased region" description="Low complexity" evidence="4">
    <location>
        <begin position="450"/>
        <end position="469"/>
    </location>
</feature>
<organism evidence="8 9">
    <name type="scientific">Polarella glacialis</name>
    <name type="common">Dinoflagellate</name>
    <dbReference type="NCBI Taxonomy" id="89957"/>
    <lineage>
        <taxon>Eukaryota</taxon>
        <taxon>Sar</taxon>
        <taxon>Alveolata</taxon>
        <taxon>Dinophyceae</taxon>
        <taxon>Suessiales</taxon>
        <taxon>Suessiaceae</taxon>
        <taxon>Polarella</taxon>
    </lineage>
</organism>
<dbReference type="EMBL" id="CAJNNW010030865">
    <property type="protein sequence ID" value="CAE8704816.1"/>
    <property type="molecule type" value="Genomic_DNA"/>
</dbReference>